<keyword evidence="3 9" id="KW-0812">Transmembrane</keyword>
<evidence type="ECO:0000256" key="2">
    <source>
        <dbReference type="ARBA" id="ARBA00022475"/>
    </source>
</evidence>
<sequence length="448" mass="49364">MTTIEVVLRLLAVAVLVAANGFFVAAEFSLVGAKDSRLAYLENKGDRLAGVVRKAQVELNLYLSSCQVGITLASLGLGWIGEATIAHTLEDAFAGVAAPFGYLARHGIAVAIAFFIITYLHVVLGEVAPKALAIFHPEQIARWLVRPLIWFTRVLGPLIWWLNESANWLLKVLGVRLPSEAERVHSPEEIVMLVRRSREHGVVDSEEQEMISGVFELTRTMAREVMTPRPDIVAVPTNVSFDELIEKTNLSGYSRLPVYEESLDNVVGVVLVKDILPTAASGEVAEFDVRRIMREPYFVPDTKSVDDLLAEFLRMKIHMAIVVDEFGGTDGLVTLEDLIEEIVGEIYDEHDIARPLFTTSTRGEPLIDGSAPIDEVNEEFGLELPVEDYDTLGGFILGELGQVPKLGDTVEVAGAQLVVDRVDDRRVRSVRLLRSEEDGADPLDQGPE</sequence>
<accession>A0AAE4Z6K8</accession>
<keyword evidence="6 8" id="KW-0129">CBS domain</keyword>
<dbReference type="InterPro" id="IPR000644">
    <property type="entry name" value="CBS_dom"/>
</dbReference>
<dbReference type="Proteomes" id="UP000702544">
    <property type="component" value="Unassembled WGS sequence"/>
</dbReference>
<feature type="transmembrane region" description="Helical" evidence="10">
    <location>
        <begin position="100"/>
        <end position="122"/>
    </location>
</feature>
<evidence type="ECO:0000256" key="8">
    <source>
        <dbReference type="PROSITE-ProRule" id="PRU00703"/>
    </source>
</evidence>
<evidence type="ECO:0000256" key="9">
    <source>
        <dbReference type="PROSITE-ProRule" id="PRU01193"/>
    </source>
</evidence>
<dbReference type="PROSITE" id="PS51846">
    <property type="entry name" value="CNNM"/>
    <property type="match status" value="1"/>
</dbReference>
<feature type="domain" description="CNNM transmembrane" evidence="12">
    <location>
        <begin position="2"/>
        <end position="207"/>
    </location>
</feature>
<evidence type="ECO:0000256" key="10">
    <source>
        <dbReference type="SAM" id="Phobius"/>
    </source>
</evidence>
<feature type="transmembrane region" description="Helical" evidence="10">
    <location>
        <begin position="143"/>
        <end position="162"/>
    </location>
</feature>
<evidence type="ECO:0000256" key="1">
    <source>
        <dbReference type="ARBA" id="ARBA00004651"/>
    </source>
</evidence>
<dbReference type="Pfam" id="PF01595">
    <property type="entry name" value="CNNM"/>
    <property type="match status" value="1"/>
</dbReference>
<keyword evidence="2" id="KW-1003">Cell membrane</keyword>
<name>A0AAE4Z6K8_9BACT</name>
<evidence type="ECO:0000313" key="13">
    <source>
        <dbReference type="EMBL" id="NIR74694.1"/>
    </source>
</evidence>
<dbReference type="CDD" id="cd04590">
    <property type="entry name" value="CBS_pair_CorC_HlyC_assoc"/>
    <property type="match status" value="1"/>
</dbReference>
<dbReference type="InterPro" id="IPR051676">
    <property type="entry name" value="UPF0053_domain"/>
</dbReference>
<dbReference type="PROSITE" id="PS51371">
    <property type="entry name" value="CBS"/>
    <property type="match status" value="2"/>
</dbReference>
<dbReference type="InterPro" id="IPR002550">
    <property type="entry name" value="CNNM"/>
</dbReference>
<dbReference type="InterPro" id="IPR046342">
    <property type="entry name" value="CBS_dom_sf"/>
</dbReference>
<dbReference type="GO" id="GO:0005886">
    <property type="term" value="C:plasma membrane"/>
    <property type="evidence" value="ECO:0007669"/>
    <property type="project" value="UniProtKB-SubCell"/>
</dbReference>
<keyword evidence="4" id="KW-0677">Repeat</keyword>
<feature type="transmembrane region" description="Helical" evidence="10">
    <location>
        <begin position="61"/>
        <end position="80"/>
    </location>
</feature>
<evidence type="ECO:0000256" key="6">
    <source>
        <dbReference type="ARBA" id="ARBA00023122"/>
    </source>
</evidence>
<dbReference type="InterPro" id="IPR036318">
    <property type="entry name" value="FAD-bd_PCMH-like_sf"/>
</dbReference>
<dbReference type="PANTHER" id="PTHR43099:SF5">
    <property type="entry name" value="HLYC_CORC FAMILY TRANSPORTER"/>
    <property type="match status" value="1"/>
</dbReference>
<protein>
    <submittedName>
        <fullName evidence="13">HlyC/CorC family transporter</fullName>
    </submittedName>
</protein>
<dbReference type="InterPro" id="IPR044751">
    <property type="entry name" value="Ion_transp-like_CBS"/>
</dbReference>
<dbReference type="SMART" id="SM01091">
    <property type="entry name" value="CorC_HlyC"/>
    <property type="match status" value="1"/>
</dbReference>
<evidence type="ECO:0000256" key="7">
    <source>
        <dbReference type="ARBA" id="ARBA00023136"/>
    </source>
</evidence>
<dbReference type="FunFam" id="3.10.580.10:FF:000002">
    <property type="entry name" value="Magnesium/cobalt efflux protein CorC"/>
    <property type="match status" value="1"/>
</dbReference>
<dbReference type="InterPro" id="IPR005170">
    <property type="entry name" value="Transptr-assoc_dom"/>
</dbReference>
<dbReference type="Gene3D" id="3.30.465.10">
    <property type="match status" value="1"/>
</dbReference>
<dbReference type="SUPFAM" id="SSF56176">
    <property type="entry name" value="FAD-binding/transporter-associated domain-like"/>
    <property type="match status" value="1"/>
</dbReference>
<comment type="subcellular location">
    <subcellularLocation>
        <location evidence="1">Cell membrane</location>
        <topology evidence="1">Multi-pass membrane protein</topology>
    </subcellularLocation>
</comment>
<evidence type="ECO:0000256" key="3">
    <source>
        <dbReference type="ARBA" id="ARBA00022692"/>
    </source>
</evidence>
<dbReference type="Pfam" id="PF00571">
    <property type="entry name" value="CBS"/>
    <property type="match status" value="2"/>
</dbReference>
<dbReference type="AlphaFoldDB" id="A0AAE4Z6K8"/>
<dbReference type="GO" id="GO:0050660">
    <property type="term" value="F:flavin adenine dinucleotide binding"/>
    <property type="evidence" value="ECO:0007669"/>
    <property type="project" value="InterPro"/>
</dbReference>
<dbReference type="InterPro" id="IPR016169">
    <property type="entry name" value="FAD-bd_PCMH_sub2"/>
</dbReference>
<evidence type="ECO:0000259" key="12">
    <source>
        <dbReference type="PROSITE" id="PS51846"/>
    </source>
</evidence>
<gene>
    <name evidence="13" type="ORF">GWO12_06230</name>
</gene>
<dbReference type="Pfam" id="PF03471">
    <property type="entry name" value="CorC_HlyC"/>
    <property type="match status" value="1"/>
</dbReference>
<comment type="caution">
    <text evidence="13">The sequence shown here is derived from an EMBL/GenBank/DDBJ whole genome shotgun (WGS) entry which is preliminary data.</text>
</comment>
<dbReference type="EMBL" id="JAACAK010000047">
    <property type="protein sequence ID" value="NIR74694.1"/>
    <property type="molecule type" value="Genomic_DNA"/>
</dbReference>
<evidence type="ECO:0000256" key="4">
    <source>
        <dbReference type="ARBA" id="ARBA00022737"/>
    </source>
</evidence>
<feature type="domain" description="CBS" evidence="11">
    <location>
        <begin position="292"/>
        <end position="349"/>
    </location>
</feature>
<dbReference type="SMART" id="SM00116">
    <property type="entry name" value="CBS"/>
    <property type="match status" value="2"/>
</dbReference>
<dbReference type="Gene3D" id="3.10.580.10">
    <property type="entry name" value="CBS-domain"/>
    <property type="match status" value="1"/>
</dbReference>
<keyword evidence="5 9" id="KW-1133">Transmembrane helix</keyword>
<keyword evidence="7 9" id="KW-0472">Membrane</keyword>
<feature type="transmembrane region" description="Helical" evidence="10">
    <location>
        <begin position="6"/>
        <end position="31"/>
    </location>
</feature>
<reference evidence="13 14" key="1">
    <citation type="submission" date="2020-01" db="EMBL/GenBank/DDBJ databases">
        <title>Genomes assembled from Gulf of Kutch pelagic sediment metagenomes.</title>
        <authorList>
            <person name="Chandrashekar M."/>
            <person name="Mahajan M.S."/>
            <person name="Dave K.J."/>
            <person name="Vatsa P."/>
            <person name="Nathani N.M."/>
        </authorList>
    </citation>
    <scope>NUCLEOTIDE SEQUENCE [LARGE SCALE GENOMIC DNA]</scope>
    <source>
        <strain evidence="13">KS3-K002</strain>
    </source>
</reference>
<dbReference type="PANTHER" id="PTHR43099">
    <property type="entry name" value="UPF0053 PROTEIN YRKA"/>
    <property type="match status" value="1"/>
</dbReference>
<evidence type="ECO:0000256" key="5">
    <source>
        <dbReference type="ARBA" id="ARBA00022989"/>
    </source>
</evidence>
<evidence type="ECO:0000313" key="14">
    <source>
        <dbReference type="Proteomes" id="UP000702544"/>
    </source>
</evidence>
<dbReference type="SUPFAM" id="SSF54631">
    <property type="entry name" value="CBS-domain pair"/>
    <property type="match status" value="1"/>
</dbReference>
<organism evidence="13 14">
    <name type="scientific">Candidatus Kutchimonas denitrificans</name>
    <dbReference type="NCBI Taxonomy" id="3056748"/>
    <lineage>
        <taxon>Bacteria</taxon>
        <taxon>Pseudomonadati</taxon>
        <taxon>Gemmatimonadota</taxon>
        <taxon>Gemmatimonadia</taxon>
        <taxon>Candidatus Palauibacterales</taxon>
        <taxon>Candidatus Palauibacteraceae</taxon>
        <taxon>Candidatus Kutchimonas</taxon>
    </lineage>
</organism>
<evidence type="ECO:0000259" key="11">
    <source>
        <dbReference type="PROSITE" id="PS51371"/>
    </source>
</evidence>
<feature type="domain" description="CBS" evidence="11">
    <location>
        <begin position="226"/>
        <end position="286"/>
    </location>
</feature>
<proteinExistence type="predicted"/>